<evidence type="ECO:0000256" key="1">
    <source>
        <dbReference type="SAM" id="SignalP"/>
    </source>
</evidence>
<evidence type="ECO:0000313" key="2">
    <source>
        <dbReference type="EMBL" id="KAK3784276.1"/>
    </source>
</evidence>
<organism evidence="2 3">
    <name type="scientific">Elysia crispata</name>
    <name type="common">lettuce slug</name>
    <dbReference type="NCBI Taxonomy" id="231223"/>
    <lineage>
        <taxon>Eukaryota</taxon>
        <taxon>Metazoa</taxon>
        <taxon>Spiralia</taxon>
        <taxon>Lophotrochozoa</taxon>
        <taxon>Mollusca</taxon>
        <taxon>Gastropoda</taxon>
        <taxon>Heterobranchia</taxon>
        <taxon>Euthyneura</taxon>
        <taxon>Panpulmonata</taxon>
        <taxon>Sacoglossa</taxon>
        <taxon>Placobranchoidea</taxon>
        <taxon>Plakobranchidae</taxon>
        <taxon>Elysia</taxon>
    </lineage>
</organism>
<gene>
    <name evidence="2" type="ORF">RRG08_037354</name>
</gene>
<evidence type="ECO:0000313" key="3">
    <source>
        <dbReference type="Proteomes" id="UP001283361"/>
    </source>
</evidence>
<feature type="chain" id="PRO_5042251806" evidence="1">
    <location>
        <begin position="22"/>
        <end position="83"/>
    </location>
</feature>
<proteinExistence type="predicted"/>
<protein>
    <submittedName>
        <fullName evidence="2">Uncharacterized protein</fullName>
    </submittedName>
</protein>
<keyword evidence="3" id="KW-1185">Reference proteome</keyword>
<dbReference type="Proteomes" id="UP001283361">
    <property type="component" value="Unassembled WGS sequence"/>
</dbReference>
<accession>A0AAE1DV78</accession>
<dbReference type="EMBL" id="JAWDGP010002289">
    <property type="protein sequence ID" value="KAK3784276.1"/>
    <property type="molecule type" value="Genomic_DNA"/>
</dbReference>
<keyword evidence="1" id="KW-0732">Signal</keyword>
<sequence length="83" mass="9416">MMKRCVLLVAVLLSLTAAIDASMVFDKIECQKLWCTPSTVYRHSINGQEVCCSDILHVKLVVKTVQERNTNVEKCYCQPDPWA</sequence>
<dbReference type="AlphaFoldDB" id="A0AAE1DV78"/>
<reference evidence="2" key="1">
    <citation type="journal article" date="2023" name="G3 (Bethesda)">
        <title>A reference genome for the long-term kleptoplast-retaining sea slug Elysia crispata morphotype clarki.</title>
        <authorList>
            <person name="Eastman K.E."/>
            <person name="Pendleton A.L."/>
            <person name="Shaikh M.A."/>
            <person name="Suttiyut T."/>
            <person name="Ogas R."/>
            <person name="Tomko P."/>
            <person name="Gavelis G."/>
            <person name="Widhalm J.R."/>
            <person name="Wisecaver J.H."/>
        </authorList>
    </citation>
    <scope>NUCLEOTIDE SEQUENCE</scope>
    <source>
        <strain evidence="2">ECLA1</strain>
    </source>
</reference>
<name>A0AAE1DV78_9GAST</name>
<feature type="signal peptide" evidence="1">
    <location>
        <begin position="1"/>
        <end position="21"/>
    </location>
</feature>
<comment type="caution">
    <text evidence="2">The sequence shown here is derived from an EMBL/GenBank/DDBJ whole genome shotgun (WGS) entry which is preliminary data.</text>
</comment>